<dbReference type="Gene3D" id="2.30.290.10">
    <property type="entry name" value="BH3618-like"/>
    <property type="match status" value="1"/>
</dbReference>
<dbReference type="Pfam" id="PF02623">
    <property type="entry name" value="FliW"/>
    <property type="match status" value="1"/>
</dbReference>
<keyword evidence="6" id="KW-0966">Cell projection</keyword>
<comment type="subunit">
    <text evidence="5">Interacts with translational regulator CsrA and flagellin(s).</text>
</comment>
<evidence type="ECO:0000256" key="1">
    <source>
        <dbReference type="ARBA" id="ARBA00022490"/>
    </source>
</evidence>
<keyword evidence="4 5" id="KW-0143">Chaperone</keyword>
<organism evidence="6 7">
    <name type="scientific">Clostridium cadaveris</name>
    <dbReference type="NCBI Taxonomy" id="1529"/>
    <lineage>
        <taxon>Bacteria</taxon>
        <taxon>Bacillati</taxon>
        <taxon>Bacillota</taxon>
        <taxon>Clostridia</taxon>
        <taxon>Eubacteriales</taxon>
        <taxon>Clostridiaceae</taxon>
        <taxon>Clostridium</taxon>
    </lineage>
</organism>
<evidence type="ECO:0000313" key="6">
    <source>
        <dbReference type="EMBL" id="SFF83902.1"/>
    </source>
</evidence>
<keyword evidence="2 5" id="KW-1005">Bacterial flagellum biogenesis</keyword>
<comment type="subcellular location">
    <subcellularLocation>
        <location evidence="5">Cytoplasm</location>
    </subcellularLocation>
</comment>
<dbReference type="GO" id="GO:0006417">
    <property type="term" value="P:regulation of translation"/>
    <property type="evidence" value="ECO:0007669"/>
    <property type="project" value="UniProtKB-KW"/>
</dbReference>
<dbReference type="HAMAP" id="MF_01185">
    <property type="entry name" value="FliW"/>
    <property type="match status" value="1"/>
</dbReference>
<proteinExistence type="inferred from homology"/>
<keyword evidence="1 5" id="KW-0963">Cytoplasm</keyword>
<accession>A0A1I2LX55</accession>
<dbReference type="EMBL" id="FOOE01000012">
    <property type="protein sequence ID" value="SFF83902.1"/>
    <property type="molecule type" value="Genomic_DNA"/>
</dbReference>
<reference evidence="6 7" key="1">
    <citation type="submission" date="2016-10" db="EMBL/GenBank/DDBJ databases">
        <authorList>
            <person name="de Groot N.N."/>
        </authorList>
    </citation>
    <scope>NUCLEOTIDE SEQUENCE [LARGE SCALE GENOMIC DNA]</scope>
    <source>
        <strain evidence="6 7">NLAE-zl-G419</strain>
    </source>
</reference>
<dbReference type="InterPro" id="IPR024046">
    <property type="entry name" value="Flagellar_assmbl_FliW_dom_sf"/>
</dbReference>
<comment type="function">
    <text evidence="5">Acts as an anti-CsrA protein, binds CsrA and prevents it from repressing translation of its target genes, one of which is flagellin. Binds to flagellin and participates in the assembly of the flagellum.</text>
</comment>
<dbReference type="GO" id="GO:0005737">
    <property type="term" value="C:cytoplasm"/>
    <property type="evidence" value="ECO:0007669"/>
    <property type="project" value="UniProtKB-SubCell"/>
</dbReference>
<dbReference type="GO" id="GO:0044780">
    <property type="term" value="P:bacterial-type flagellum assembly"/>
    <property type="evidence" value="ECO:0007669"/>
    <property type="project" value="UniProtKB-UniRule"/>
</dbReference>
<dbReference type="Proteomes" id="UP000182135">
    <property type="component" value="Unassembled WGS sequence"/>
</dbReference>
<protein>
    <recommendedName>
        <fullName evidence="5">Flagellar assembly factor FliW</fullName>
    </recommendedName>
</protein>
<sequence length="154" mass="17745">MYAGWGKAHTANIARLLEVGVILMEVLFKRGIPGLDHLRRFKIEEIKDNEKFKLISSLEEEVSFAAVSPFDFYNDYELHLDDETIKELSIESPRDVFVLNILTLGDTIDSSTINLKAPIIINVKNNLGRQYIMQSDTYDTKHPLIRREKDVSNY</sequence>
<dbReference type="InterPro" id="IPR003775">
    <property type="entry name" value="Flagellar_assembly_factor_FliW"/>
</dbReference>
<keyword evidence="3 5" id="KW-0810">Translation regulation</keyword>
<evidence type="ECO:0000256" key="5">
    <source>
        <dbReference type="HAMAP-Rule" id="MF_01185"/>
    </source>
</evidence>
<dbReference type="eggNOG" id="COG1699">
    <property type="taxonomic scope" value="Bacteria"/>
</dbReference>
<dbReference type="STRING" id="1529.SAMN04487885_11237"/>
<dbReference type="PANTHER" id="PTHR39190:SF1">
    <property type="entry name" value="FLAGELLAR ASSEMBLY FACTOR FLIW"/>
    <property type="match status" value="1"/>
</dbReference>
<dbReference type="PANTHER" id="PTHR39190">
    <property type="entry name" value="FLAGELLAR ASSEMBLY FACTOR FLIW"/>
    <property type="match status" value="1"/>
</dbReference>
<dbReference type="SUPFAM" id="SSF141457">
    <property type="entry name" value="BH3618-like"/>
    <property type="match status" value="1"/>
</dbReference>
<evidence type="ECO:0000256" key="4">
    <source>
        <dbReference type="ARBA" id="ARBA00023186"/>
    </source>
</evidence>
<keyword evidence="6" id="KW-0282">Flagellum</keyword>
<evidence type="ECO:0000256" key="3">
    <source>
        <dbReference type="ARBA" id="ARBA00022845"/>
    </source>
</evidence>
<keyword evidence="6" id="KW-0969">Cilium</keyword>
<comment type="similarity">
    <text evidence="5">Belongs to the FliW family.</text>
</comment>
<evidence type="ECO:0000313" key="7">
    <source>
        <dbReference type="Proteomes" id="UP000182135"/>
    </source>
</evidence>
<dbReference type="AlphaFoldDB" id="A0A1I2LX55"/>
<name>A0A1I2LX55_9CLOT</name>
<keyword evidence="7" id="KW-1185">Reference proteome</keyword>
<gene>
    <name evidence="5" type="primary">fliW</name>
    <name evidence="6" type="ORF">SAMN04487885_11237</name>
</gene>
<evidence type="ECO:0000256" key="2">
    <source>
        <dbReference type="ARBA" id="ARBA00022795"/>
    </source>
</evidence>